<feature type="transmembrane region" description="Helical" evidence="1">
    <location>
        <begin position="273"/>
        <end position="295"/>
    </location>
</feature>
<keyword evidence="3" id="KW-1185">Reference proteome</keyword>
<organism evidence="2 3">
    <name type="scientific">Natrinema versiforme JCM 10478</name>
    <dbReference type="NCBI Taxonomy" id="1227496"/>
    <lineage>
        <taxon>Archaea</taxon>
        <taxon>Methanobacteriati</taxon>
        <taxon>Methanobacteriota</taxon>
        <taxon>Stenosarchaea group</taxon>
        <taxon>Halobacteria</taxon>
        <taxon>Halobacteriales</taxon>
        <taxon>Natrialbaceae</taxon>
        <taxon>Natrinema</taxon>
    </lineage>
</organism>
<proteinExistence type="predicted"/>
<feature type="transmembrane region" description="Helical" evidence="1">
    <location>
        <begin position="57"/>
        <end position="76"/>
    </location>
</feature>
<feature type="transmembrane region" description="Helical" evidence="1">
    <location>
        <begin position="335"/>
        <end position="354"/>
    </location>
</feature>
<feature type="transmembrane region" description="Helical" evidence="1">
    <location>
        <begin position="366"/>
        <end position="383"/>
    </location>
</feature>
<feature type="transmembrane region" description="Helical" evidence="1">
    <location>
        <begin position="109"/>
        <end position="134"/>
    </location>
</feature>
<name>L9YBG7_9EURY</name>
<evidence type="ECO:0000313" key="3">
    <source>
        <dbReference type="Proteomes" id="UP000011632"/>
    </source>
</evidence>
<keyword evidence="1" id="KW-0812">Transmembrane</keyword>
<feature type="transmembrane region" description="Helical" evidence="1">
    <location>
        <begin position="437"/>
        <end position="458"/>
    </location>
</feature>
<sequence length="459" mass="44252">MTSDSRLPATTGRAIALAAGISALALALAEPLVAGGVLVGIGLSATVGLSAGSYHRVAVASALLPIVVLGGVAVIGPAGAPIAALSALVGVVLGLAAGGVLAGEPTPIALLRAGAAALCSAVVAGGAALVAVWIDTLGGVGPALAAVPLLTGDGPSGLFLALVAAVVAIAAALFLVPPAAFTVPSRRDTYDRTRNALTRAAGVATVLAIVVLAVLTVLSVFVPPLEWLVDVIAGSVVVRGSIAAVTVVAAVVAVSATAIRATWLQTDGRRNGAVAIIVGAVSGVGLAFAGVWSLGSVETNVVAVAFGALAIVLGAGWLAAWLYQGAVLRGDAPTPSTVLAGSLAAGGAIAGGTVDTVLLDLETVRVGVATFVPIAAALFAYDVGRYGRTLASEIGHEASRRPQLVRLGWSGAMAGAGVLVAALGLAGAAVLAPALSVPATAGVIGALVAVGGGTWLLVR</sequence>
<feature type="transmembrane region" description="Helical" evidence="1">
    <location>
        <begin position="242"/>
        <end position="261"/>
    </location>
</feature>
<keyword evidence="1" id="KW-1133">Transmembrane helix</keyword>
<dbReference type="AlphaFoldDB" id="L9YBG7"/>
<feature type="transmembrane region" description="Helical" evidence="1">
    <location>
        <begin position="301"/>
        <end position="323"/>
    </location>
</feature>
<evidence type="ECO:0000313" key="2">
    <source>
        <dbReference type="EMBL" id="ELY71405.1"/>
    </source>
</evidence>
<keyword evidence="1" id="KW-0472">Membrane</keyword>
<accession>L9YBG7</accession>
<feature type="transmembrane region" description="Helical" evidence="1">
    <location>
        <begin position="404"/>
        <end position="431"/>
    </location>
</feature>
<dbReference type="OrthoDB" id="170880at2157"/>
<evidence type="ECO:0000256" key="1">
    <source>
        <dbReference type="SAM" id="Phobius"/>
    </source>
</evidence>
<dbReference type="RefSeq" id="WP_006429119.1">
    <property type="nucleotide sequence ID" value="NZ_AOID01000003.1"/>
</dbReference>
<dbReference type="EMBL" id="AOID01000003">
    <property type="protein sequence ID" value="ELY71405.1"/>
    <property type="molecule type" value="Genomic_DNA"/>
</dbReference>
<feature type="transmembrane region" description="Helical" evidence="1">
    <location>
        <begin position="197"/>
        <end position="222"/>
    </location>
</feature>
<gene>
    <name evidence="2" type="ORF">C489_00516</name>
</gene>
<reference evidence="2 3" key="1">
    <citation type="journal article" date="2014" name="PLoS Genet.">
        <title>Phylogenetically driven sequencing of extremely halophilic archaea reveals strategies for static and dynamic osmo-response.</title>
        <authorList>
            <person name="Becker E.A."/>
            <person name="Seitzer P.M."/>
            <person name="Tritt A."/>
            <person name="Larsen D."/>
            <person name="Krusor M."/>
            <person name="Yao A.I."/>
            <person name="Wu D."/>
            <person name="Madern D."/>
            <person name="Eisen J.A."/>
            <person name="Darling A.E."/>
            <person name="Facciotti M.T."/>
        </authorList>
    </citation>
    <scope>NUCLEOTIDE SEQUENCE [LARGE SCALE GENOMIC DNA]</scope>
    <source>
        <strain evidence="2 3">JCM 10478</strain>
    </source>
</reference>
<feature type="transmembrane region" description="Helical" evidence="1">
    <location>
        <begin position="82"/>
        <end position="102"/>
    </location>
</feature>
<protein>
    <submittedName>
        <fullName evidence="2">Uncharacterized protein</fullName>
    </submittedName>
</protein>
<feature type="transmembrane region" description="Helical" evidence="1">
    <location>
        <begin position="154"/>
        <end position="176"/>
    </location>
</feature>
<dbReference type="Proteomes" id="UP000011632">
    <property type="component" value="Unassembled WGS sequence"/>
</dbReference>
<comment type="caution">
    <text evidence="2">The sequence shown here is derived from an EMBL/GenBank/DDBJ whole genome shotgun (WGS) entry which is preliminary data.</text>
</comment>
<dbReference type="PATRIC" id="fig|1227496.3.peg.106"/>
<dbReference type="STRING" id="1227496.C489_00516"/>
<feature type="transmembrane region" description="Helical" evidence="1">
    <location>
        <begin position="15"/>
        <end position="45"/>
    </location>
</feature>